<comment type="caution">
    <text evidence="12">The sequence shown here is derived from an EMBL/GenBank/DDBJ whole genome shotgun (WGS) entry which is preliminary data.</text>
</comment>
<dbReference type="Pfam" id="PF00075">
    <property type="entry name" value="RNase_H"/>
    <property type="match status" value="1"/>
</dbReference>
<dbReference type="PANTHER" id="PTHR10642:SF26">
    <property type="entry name" value="RIBONUCLEASE H1"/>
    <property type="match status" value="1"/>
</dbReference>
<dbReference type="Pfam" id="PF01753">
    <property type="entry name" value="zf-MYND"/>
    <property type="match status" value="1"/>
</dbReference>
<dbReference type="Proteomes" id="UP001278766">
    <property type="component" value="Unassembled WGS sequence"/>
</dbReference>
<keyword evidence="6" id="KW-0255">Endonuclease</keyword>
<dbReference type="PROSITE" id="PS50879">
    <property type="entry name" value="RNASE_H_1"/>
    <property type="match status" value="1"/>
</dbReference>
<sequence>MAHGGFNFVGLSIPIITSGYYDVVSDDDDDDDDQNISPYGLGPKKCAVCAKQGPAPLIVCSSCKVVFYCGTAHQAIDQPQHSSPCSAIKRTREKLHGKDEAFRAGYCDSRHYMKAIFATAHALLKIDTVPAMEQALAHFSDVLRFDGGDKLGVENIVPGLLLRLGREQECYDFLKGWALMDYTGIRGADAFEPIDLFFSREDLSLSHLAILTLLKLRLYLDLEQVGRSDYHNDEDELFGRPLGSLVRARMRSRRNVSATAAVVERQYRKLCQVVDDVNPYFWEALVDGDIPPLPDSCRFGTVEEAHLAVHQCRAAWHESEDAIVMAGSDTAQFTSVYGGRLAGAGAGAGDPHWQGDEALKRANNLPKDRATGDVFPSKFQPPLPTSHPTNLFPPTPTGPQQTLRFVGRNDQTTALVYTDGACANNGQTNPRGGWAMVLGPAYGGEGSIVSGRLEETGPFDDSQDCVATSNRAELRAAIAALRLRAWEKEGLCSIVIATDSSYVVEGATDWVRAWVRNGWRTRKGGHVKNRDLWDLLLGEVERWVAQGGRVAFWKIPRELNGNADGAAKAAAHGRPSVMAFTDPVESDAQPSALLLYLEHESLFDTVHGHLATRIAAKAKMEGATTVEAALAILGRRAPPSIILVADGAITRHRKVCEAVMDCLRGGSTVVLAGCFSSMVSSGEFNRFFARIGLPWQQGLYERKMVDLGRNVVHARLASRLPSTYSQKAVFVKKVAPSAAWYTLSGSSGQTAMAFAQVGLGRLGYVGDVNGEDVSDMVVLAMCGLLG</sequence>
<dbReference type="GO" id="GO:0043137">
    <property type="term" value="P:DNA replication, removal of RNA primer"/>
    <property type="evidence" value="ECO:0007669"/>
    <property type="project" value="TreeGrafter"/>
</dbReference>
<protein>
    <recommendedName>
        <fullName evidence="3">ribonuclease H</fullName>
        <ecNumber evidence="3">3.1.26.4</ecNumber>
    </recommendedName>
</protein>
<organism evidence="12 13">
    <name type="scientific">Chaetomium fimeti</name>
    <dbReference type="NCBI Taxonomy" id="1854472"/>
    <lineage>
        <taxon>Eukaryota</taxon>
        <taxon>Fungi</taxon>
        <taxon>Dikarya</taxon>
        <taxon>Ascomycota</taxon>
        <taxon>Pezizomycotina</taxon>
        <taxon>Sordariomycetes</taxon>
        <taxon>Sordariomycetidae</taxon>
        <taxon>Sordariales</taxon>
        <taxon>Chaetomiaceae</taxon>
        <taxon>Chaetomium</taxon>
    </lineage>
</organism>
<dbReference type="InterPro" id="IPR012337">
    <property type="entry name" value="RNaseH-like_sf"/>
</dbReference>
<keyword evidence="7" id="KW-0863">Zinc-finger</keyword>
<reference evidence="12" key="2">
    <citation type="submission" date="2023-06" db="EMBL/GenBank/DDBJ databases">
        <authorList>
            <consortium name="Lawrence Berkeley National Laboratory"/>
            <person name="Haridas S."/>
            <person name="Hensen N."/>
            <person name="Bonometti L."/>
            <person name="Westerberg I."/>
            <person name="Brannstrom I.O."/>
            <person name="Guillou S."/>
            <person name="Cros-Aarteil S."/>
            <person name="Calhoun S."/>
            <person name="Kuo A."/>
            <person name="Mondo S."/>
            <person name="Pangilinan J."/>
            <person name="Riley R."/>
            <person name="Labutti K."/>
            <person name="Andreopoulos B."/>
            <person name="Lipzen A."/>
            <person name="Chen C."/>
            <person name="Yanf M."/>
            <person name="Daum C."/>
            <person name="Ng V."/>
            <person name="Clum A."/>
            <person name="Steindorff A."/>
            <person name="Ohm R."/>
            <person name="Martin F."/>
            <person name="Silar P."/>
            <person name="Natvig D."/>
            <person name="Lalanne C."/>
            <person name="Gautier V."/>
            <person name="Ament-Velasquez S.L."/>
            <person name="Kruys A."/>
            <person name="Hutchinson M.I."/>
            <person name="Powell A.J."/>
            <person name="Barry K."/>
            <person name="Miller A.N."/>
            <person name="Grigoriev I.V."/>
            <person name="Debuchy R."/>
            <person name="Gladieux P."/>
            <person name="Thoren M.H."/>
            <person name="Johannesson H."/>
        </authorList>
    </citation>
    <scope>NUCLEOTIDE SEQUENCE</scope>
    <source>
        <strain evidence="12">CBS 168.71</strain>
    </source>
</reference>
<evidence type="ECO:0000256" key="10">
    <source>
        <dbReference type="SAM" id="MobiDB-lite"/>
    </source>
</evidence>
<keyword evidence="9" id="KW-0862">Zinc</keyword>
<comment type="catalytic activity">
    <reaction evidence="1">
        <text>Endonucleolytic cleavage to 5'-phosphomonoester.</text>
        <dbReference type="EC" id="3.1.26.4"/>
    </reaction>
</comment>
<keyword evidence="13" id="KW-1185">Reference proteome</keyword>
<dbReference type="InterPro" id="IPR002893">
    <property type="entry name" value="Znf_MYND"/>
</dbReference>
<dbReference type="EC" id="3.1.26.4" evidence="3"/>
<name>A0AAE0H6D0_9PEZI</name>
<feature type="compositionally biased region" description="Pro residues" evidence="10">
    <location>
        <begin position="379"/>
        <end position="396"/>
    </location>
</feature>
<evidence type="ECO:0000313" key="12">
    <source>
        <dbReference type="EMBL" id="KAK3290785.1"/>
    </source>
</evidence>
<dbReference type="AlphaFoldDB" id="A0AAE0H6D0"/>
<keyword evidence="4" id="KW-0540">Nuclease</keyword>
<dbReference type="GeneID" id="87841847"/>
<dbReference type="InterPro" id="IPR050092">
    <property type="entry name" value="RNase_H"/>
</dbReference>
<keyword evidence="5" id="KW-0479">Metal-binding</keyword>
<dbReference type="GO" id="GO:0003676">
    <property type="term" value="F:nucleic acid binding"/>
    <property type="evidence" value="ECO:0007669"/>
    <property type="project" value="InterPro"/>
</dbReference>
<dbReference type="CDD" id="cd13934">
    <property type="entry name" value="RNase_H_Dikarya_like"/>
    <property type="match status" value="1"/>
</dbReference>
<dbReference type="PROSITE" id="PS01360">
    <property type="entry name" value="ZF_MYND_1"/>
    <property type="match status" value="1"/>
</dbReference>
<evidence type="ECO:0000256" key="3">
    <source>
        <dbReference type="ARBA" id="ARBA00012180"/>
    </source>
</evidence>
<evidence type="ECO:0000256" key="7">
    <source>
        <dbReference type="ARBA" id="ARBA00022771"/>
    </source>
</evidence>
<comment type="similarity">
    <text evidence="2">Belongs to the RNase H family.</text>
</comment>
<gene>
    <name evidence="12" type="ORF">B0H64DRAFT_412139</name>
</gene>
<dbReference type="RefSeq" id="XP_062654299.1">
    <property type="nucleotide sequence ID" value="XM_062804899.1"/>
</dbReference>
<feature type="domain" description="RNase H type-1" evidence="11">
    <location>
        <begin position="410"/>
        <end position="572"/>
    </location>
</feature>
<dbReference type="SUPFAM" id="SSF53098">
    <property type="entry name" value="Ribonuclease H-like"/>
    <property type="match status" value="1"/>
</dbReference>
<keyword evidence="8" id="KW-0378">Hydrolase</keyword>
<evidence type="ECO:0000259" key="11">
    <source>
        <dbReference type="PROSITE" id="PS50879"/>
    </source>
</evidence>
<reference evidence="12" key="1">
    <citation type="journal article" date="2023" name="Mol. Phylogenet. Evol.">
        <title>Genome-scale phylogeny and comparative genomics of the fungal order Sordariales.</title>
        <authorList>
            <person name="Hensen N."/>
            <person name="Bonometti L."/>
            <person name="Westerberg I."/>
            <person name="Brannstrom I.O."/>
            <person name="Guillou S."/>
            <person name="Cros-Aarteil S."/>
            <person name="Calhoun S."/>
            <person name="Haridas S."/>
            <person name="Kuo A."/>
            <person name="Mondo S."/>
            <person name="Pangilinan J."/>
            <person name="Riley R."/>
            <person name="LaButti K."/>
            <person name="Andreopoulos B."/>
            <person name="Lipzen A."/>
            <person name="Chen C."/>
            <person name="Yan M."/>
            <person name="Daum C."/>
            <person name="Ng V."/>
            <person name="Clum A."/>
            <person name="Steindorff A."/>
            <person name="Ohm R.A."/>
            <person name="Martin F."/>
            <person name="Silar P."/>
            <person name="Natvig D.O."/>
            <person name="Lalanne C."/>
            <person name="Gautier V."/>
            <person name="Ament-Velasquez S.L."/>
            <person name="Kruys A."/>
            <person name="Hutchinson M.I."/>
            <person name="Powell A.J."/>
            <person name="Barry K."/>
            <person name="Miller A.N."/>
            <person name="Grigoriev I.V."/>
            <person name="Debuchy R."/>
            <person name="Gladieux P."/>
            <person name="Hiltunen Thoren M."/>
            <person name="Johannesson H."/>
        </authorList>
    </citation>
    <scope>NUCLEOTIDE SEQUENCE</scope>
    <source>
        <strain evidence="12">CBS 168.71</strain>
    </source>
</reference>
<evidence type="ECO:0000313" key="13">
    <source>
        <dbReference type="Proteomes" id="UP001278766"/>
    </source>
</evidence>
<evidence type="ECO:0000256" key="2">
    <source>
        <dbReference type="ARBA" id="ARBA00005300"/>
    </source>
</evidence>
<dbReference type="GO" id="GO:0004523">
    <property type="term" value="F:RNA-DNA hybrid ribonuclease activity"/>
    <property type="evidence" value="ECO:0007669"/>
    <property type="project" value="UniProtKB-EC"/>
</dbReference>
<dbReference type="SUPFAM" id="SSF144232">
    <property type="entry name" value="HIT/MYND zinc finger-like"/>
    <property type="match status" value="1"/>
</dbReference>
<feature type="region of interest" description="Disordered" evidence="10">
    <location>
        <begin position="367"/>
        <end position="396"/>
    </location>
</feature>
<dbReference type="EMBL" id="JAUEPN010000012">
    <property type="protein sequence ID" value="KAK3290785.1"/>
    <property type="molecule type" value="Genomic_DNA"/>
</dbReference>
<evidence type="ECO:0000256" key="1">
    <source>
        <dbReference type="ARBA" id="ARBA00000077"/>
    </source>
</evidence>
<evidence type="ECO:0000256" key="8">
    <source>
        <dbReference type="ARBA" id="ARBA00022801"/>
    </source>
</evidence>
<evidence type="ECO:0000256" key="6">
    <source>
        <dbReference type="ARBA" id="ARBA00022759"/>
    </source>
</evidence>
<dbReference type="Gene3D" id="3.30.420.10">
    <property type="entry name" value="Ribonuclease H-like superfamily/Ribonuclease H"/>
    <property type="match status" value="1"/>
</dbReference>
<evidence type="ECO:0000256" key="4">
    <source>
        <dbReference type="ARBA" id="ARBA00022722"/>
    </source>
</evidence>
<evidence type="ECO:0000256" key="9">
    <source>
        <dbReference type="ARBA" id="ARBA00022833"/>
    </source>
</evidence>
<dbReference type="PANTHER" id="PTHR10642">
    <property type="entry name" value="RIBONUCLEASE H1"/>
    <property type="match status" value="1"/>
</dbReference>
<accession>A0AAE0H6D0</accession>
<evidence type="ECO:0000256" key="5">
    <source>
        <dbReference type="ARBA" id="ARBA00022723"/>
    </source>
</evidence>
<dbReference type="InterPro" id="IPR002156">
    <property type="entry name" value="RNaseH_domain"/>
</dbReference>
<proteinExistence type="inferred from homology"/>
<dbReference type="Gene3D" id="6.10.140.2220">
    <property type="match status" value="1"/>
</dbReference>
<dbReference type="InterPro" id="IPR036397">
    <property type="entry name" value="RNaseH_sf"/>
</dbReference>
<dbReference type="GO" id="GO:0008270">
    <property type="term" value="F:zinc ion binding"/>
    <property type="evidence" value="ECO:0007669"/>
    <property type="project" value="UniProtKB-KW"/>
</dbReference>